<protein>
    <submittedName>
        <fullName evidence="1">Uncharacterized protein</fullName>
    </submittedName>
</protein>
<accession>A0AAV4VWU3</accession>
<evidence type="ECO:0000313" key="2">
    <source>
        <dbReference type="Proteomes" id="UP001054945"/>
    </source>
</evidence>
<keyword evidence="2" id="KW-1185">Reference proteome</keyword>
<proteinExistence type="predicted"/>
<reference evidence="1 2" key="1">
    <citation type="submission" date="2021-06" db="EMBL/GenBank/DDBJ databases">
        <title>Caerostris extrusa draft genome.</title>
        <authorList>
            <person name="Kono N."/>
            <person name="Arakawa K."/>
        </authorList>
    </citation>
    <scope>NUCLEOTIDE SEQUENCE [LARGE SCALE GENOMIC DNA]</scope>
</reference>
<evidence type="ECO:0000313" key="1">
    <source>
        <dbReference type="EMBL" id="GIY73740.1"/>
    </source>
</evidence>
<dbReference type="EMBL" id="BPLR01015117">
    <property type="protein sequence ID" value="GIY73740.1"/>
    <property type="molecule type" value="Genomic_DNA"/>
</dbReference>
<name>A0AAV4VWU3_CAEEX</name>
<organism evidence="1 2">
    <name type="scientific">Caerostris extrusa</name>
    <name type="common">Bark spider</name>
    <name type="synonym">Caerostris bankana</name>
    <dbReference type="NCBI Taxonomy" id="172846"/>
    <lineage>
        <taxon>Eukaryota</taxon>
        <taxon>Metazoa</taxon>
        <taxon>Ecdysozoa</taxon>
        <taxon>Arthropoda</taxon>
        <taxon>Chelicerata</taxon>
        <taxon>Arachnida</taxon>
        <taxon>Araneae</taxon>
        <taxon>Araneomorphae</taxon>
        <taxon>Entelegynae</taxon>
        <taxon>Araneoidea</taxon>
        <taxon>Araneidae</taxon>
        <taxon>Caerostris</taxon>
    </lineage>
</organism>
<dbReference type="Proteomes" id="UP001054945">
    <property type="component" value="Unassembled WGS sequence"/>
</dbReference>
<comment type="caution">
    <text evidence="1">The sequence shown here is derived from an EMBL/GenBank/DDBJ whole genome shotgun (WGS) entry which is preliminary data.</text>
</comment>
<sequence length="90" mass="10224">MTIYGRKLVKTSARVLRKPSSYGSNHGKDCNVRKLVTEEEKLKEQICSTYGRPMTLRLLISPEVLKESLMAPGLPEFKRESTSHWMIDGA</sequence>
<gene>
    <name evidence="1" type="ORF">CEXT_710081</name>
</gene>
<dbReference type="AlphaFoldDB" id="A0AAV4VWU3"/>